<dbReference type="Gene3D" id="3.90.226.10">
    <property type="entry name" value="2-enoyl-CoA Hydratase, Chain A, domain 1"/>
    <property type="match status" value="1"/>
</dbReference>
<organism evidence="3">
    <name type="scientific">Cupriavidus necator</name>
    <name type="common">Alcaligenes eutrophus</name>
    <name type="synonym">Ralstonia eutropha</name>
    <dbReference type="NCBI Taxonomy" id="106590"/>
    <lineage>
        <taxon>Bacteria</taxon>
        <taxon>Pseudomonadati</taxon>
        <taxon>Pseudomonadota</taxon>
        <taxon>Betaproteobacteria</taxon>
        <taxon>Burkholderiales</taxon>
        <taxon>Burkholderiaceae</taxon>
        <taxon>Cupriavidus</taxon>
    </lineage>
</organism>
<dbReference type="GO" id="GO:0016829">
    <property type="term" value="F:lyase activity"/>
    <property type="evidence" value="ECO:0007669"/>
    <property type="project" value="UniProtKB-KW"/>
</dbReference>
<reference evidence="3" key="1">
    <citation type="submission" date="2016-09" db="EMBL/GenBank/DDBJ databases">
        <authorList>
            <person name="Capua I."/>
            <person name="De Benedictis P."/>
            <person name="Joannis T."/>
            <person name="Lombin L.H."/>
            <person name="Cattoli G."/>
        </authorList>
    </citation>
    <scope>NUCLEOTIDE SEQUENCE</scope>
    <source>
        <strain evidence="3">B9</strain>
    </source>
</reference>
<protein>
    <submittedName>
        <fullName evidence="3">3-hydroxybutyryl-CoA dehydratase</fullName>
        <ecNumber evidence="3">4.2.1.55</ecNumber>
    </submittedName>
</protein>
<evidence type="ECO:0000256" key="1">
    <source>
        <dbReference type="ARBA" id="ARBA00005254"/>
    </source>
</evidence>
<dbReference type="RefSeq" id="WP_340529148.1">
    <property type="nucleotide sequence ID" value="NZ_FMSH01000458.1"/>
</dbReference>
<sequence>MTIGLHYADDVAVLTLDRPAALNALNSDMIQTLSKCIDAIADSDVRAVLVVGGGDRAFCAGADIGELCGRTVSQHRDGAALGQGTFSRLAALRVPTVAVIRGAALGGGLELAMSCSHRVAVAGAKLGLPEIKLGLIPGYGGTQRLPRLVGTDKAMELILSGRLVSADEAREIGLVDKLVEDGDAVSIGVPRLALRWTAGRGPLRPRGGQARGNAGS</sequence>
<proteinExistence type="inferred from homology"/>
<name>A0A1K0IP85_CUPNE</name>
<dbReference type="Pfam" id="PF00378">
    <property type="entry name" value="ECH_1"/>
    <property type="match status" value="1"/>
</dbReference>
<keyword evidence="2 3" id="KW-0456">Lyase</keyword>
<evidence type="ECO:0000313" key="3">
    <source>
        <dbReference type="EMBL" id="SCU92347.1"/>
    </source>
</evidence>
<dbReference type="CDD" id="cd06558">
    <property type="entry name" value="crotonase-like"/>
    <property type="match status" value="1"/>
</dbReference>
<dbReference type="InterPro" id="IPR001753">
    <property type="entry name" value="Enoyl-CoA_hydra/iso"/>
</dbReference>
<gene>
    <name evidence="3" type="ORF">CNECB9_5100021</name>
</gene>
<comment type="similarity">
    <text evidence="1">Belongs to the enoyl-CoA hydratase/isomerase family.</text>
</comment>
<dbReference type="SUPFAM" id="SSF52096">
    <property type="entry name" value="ClpP/crotonase"/>
    <property type="match status" value="1"/>
</dbReference>
<dbReference type="EC" id="4.2.1.55" evidence="3"/>
<dbReference type="AlphaFoldDB" id="A0A1K0IP85"/>
<accession>A0A1K0IP85</accession>
<dbReference type="FunFam" id="3.90.226.10:FF:000009">
    <property type="entry name" value="Carnitinyl-CoA dehydratase"/>
    <property type="match status" value="1"/>
</dbReference>
<dbReference type="InterPro" id="IPR029045">
    <property type="entry name" value="ClpP/crotonase-like_dom_sf"/>
</dbReference>
<evidence type="ECO:0000256" key="2">
    <source>
        <dbReference type="ARBA" id="ARBA00023239"/>
    </source>
</evidence>
<dbReference type="PANTHER" id="PTHR11941:SF54">
    <property type="entry name" value="ENOYL-COA HYDRATASE, MITOCHONDRIAL"/>
    <property type="match status" value="1"/>
</dbReference>
<dbReference type="PANTHER" id="PTHR11941">
    <property type="entry name" value="ENOYL-COA HYDRATASE-RELATED"/>
    <property type="match status" value="1"/>
</dbReference>
<dbReference type="GO" id="GO:0006635">
    <property type="term" value="P:fatty acid beta-oxidation"/>
    <property type="evidence" value="ECO:0007669"/>
    <property type="project" value="TreeGrafter"/>
</dbReference>
<dbReference type="EMBL" id="FMSH01000458">
    <property type="protein sequence ID" value="SCU92347.1"/>
    <property type="molecule type" value="Genomic_DNA"/>
</dbReference>